<dbReference type="Gene3D" id="3.20.180.10">
    <property type="entry name" value="PNP-oxidase-like"/>
    <property type="match status" value="1"/>
</dbReference>
<feature type="domain" description="CREG-like beta-barrel" evidence="2">
    <location>
        <begin position="3"/>
        <end position="150"/>
    </location>
</feature>
<name>K2J470_9GAMM</name>
<dbReference type="OrthoDB" id="9776211at2"/>
<dbReference type="AlphaFoldDB" id="K2J470"/>
<evidence type="ECO:0000313" key="3">
    <source>
        <dbReference type="EMBL" id="EKE69873.1"/>
    </source>
</evidence>
<reference evidence="3 4" key="1">
    <citation type="journal article" date="2012" name="J. Bacteriol.">
        <title>Genome Sequence of Gallaecimonas xiamenensis Type Strain 3-C-1.</title>
        <authorList>
            <person name="Lai Q."/>
            <person name="Wang L."/>
            <person name="Wang W."/>
            <person name="Shao Z."/>
        </authorList>
    </citation>
    <scope>NUCLEOTIDE SEQUENCE [LARGE SCALE GENOMIC DNA]</scope>
    <source>
        <strain evidence="3 4">3-C-1</strain>
    </source>
</reference>
<dbReference type="Pfam" id="PF13883">
    <property type="entry name" value="CREG_beta-barrel"/>
    <property type="match status" value="1"/>
</dbReference>
<feature type="domain" description="DUF2470" evidence="1">
    <location>
        <begin position="162"/>
        <end position="233"/>
    </location>
</feature>
<dbReference type="Gene3D" id="2.30.110.10">
    <property type="entry name" value="Electron Transport, Fmn-binding Protein, Chain A"/>
    <property type="match status" value="1"/>
</dbReference>
<dbReference type="InterPro" id="IPR037119">
    <property type="entry name" value="Haem_oxidase_HugZ-like_sf"/>
</dbReference>
<sequence length="241" mass="26518">MRNSAVHQARQLLLKIQSGVLATHSKALPGYPFGSVTPFCLDIDGSLLLFISDIAQHSRNLAMDPKCSVTVFEQSLETDQNTQGRVTVLGDASKLAEGEDQAAFARYASQFPEALGYRQAHDFAVWRLVPKRIRFIGGFGKIFWLEVAEWQAATGAWDQEGEAGMIRHMHQDHQDAISNMGRYFFGKEGGGELLAIHPEGCLLRLSGEERARLLAFDPPAMDPMAVRKALVALAHKSRAAA</sequence>
<evidence type="ECO:0000313" key="4">
    <source>
        <dbReference type="Proteomes" id="UP000006755"/>
    </source>
</evidence>
<protein>
    <submittedName>
        <fullName evidence="3">Pyridoxamine 5'-phosphate oxidase-like protein</fullName>
    </submittedName>
</protein>
<evidence type="ECO:0000259" key="1">
    <source>
        <dbReference type="Pfam" id="PF10615"/>
    </source>
</evidence>
<organism evidence="3 4">
    <name type="scientific">Gallaecimonas xiamenensis 3-C-1</name>
    <dbReference type="NCBI Taxonomy" id="745411"/>
    <lineage>
        <taxon>Bacteria</taxon>
        <taxon>Pseudomonadati</taxon>
        <taxon>Pseudomonadota</taxon>
        <taxon>Gammaproteobacteria</taxon>
        <taxon>Enterobacterales</taxon>
        <taxon>Gallaecimonadaceae</taxon>
        <taxon>Gallaecimonas</taxon>
    </lineage>
</organism>
<dbReference type="PANTHER" id="PTHR13343:SF17">
    <property type="entry name" value="CELLULAR REPRESSOR OF E1A-STIMULATED GENES, ISOFORM A"/>
    <property type="match status" value="1"/>
</dbReference>
<dbReference type="InterPro" id="IPR019595">
    <property type="entry name" value="DUF2470"/>
</dbReference>
<dbReference type="STRING" id="745411.B3C1_14335"/>
<proteinExistence type="predicted"/>
<dbReference type="eggNOG" id="COG0748">
    <property type="taxonomic scope" value="Bacteria"/>
</dbReference>
<keyword evidence="4" id="KW-1185">Reference proteome</keyword>
<dbReference type="RefSeq" id="WP_008485697.1">
    <property type="nucleotide sequence ID" value="NZ_AMRI01000022.1"/>
</dbReference>
<dbReference type="PANTHER" id="PTHR13343">
    <property type="entry name" value="CREG1 PROTEIN"/>
    <property type="match status" value="1"/>
</dbReference>
<dbReference type="Proteomes" id="UP000006755">
    <property type="component" value="Unassembled WGS sequence"/>
</dbReference>
<dbReference type="InterPro" id="IPR012349">
    <property type="entry name" value="Split_barrel_FMN-bd"/>
</dbReference>
<gene>
    <name evidence="3" type="ORF">B3C1_14335</name>
</gene>
<dbReference type="GO" id="GO:0005737">
    <property type="term" value="C:cytoplasm"/>
    <property type="evidence" value="ECO:0007669"/>
    <property type="project" value="UniProtKB-ARBA"/>
</dbReference>
<dbReference type="EMBL" id="AMRI01000022">
    <property type="protein sequence ID" value="EKE69873.1"/>
    <property type="molecule type" value="Genomic_DNA"/>
</dbReference>
<accession>K2J470</accession>
<comment type="caution">
    <text evidence="3">The sequence shown here is derived from an EMBL/GenBank/DDBJ whole genome shotgun (WGS) entry which is preliminary data.</text>
</comment>
<evidence type="ECO:0000259" key="2">
    <source>
        <dbReference type="Pfam" id="PF13883"/>
    </source>
</evidence>
<dbReference type="PATRIC" id="fig|745411.4.peg.2818"/>
<dbReference type="SUPFAM" id="SSF50475">
    <property type="entry name" value="FMN-binding split barrel"/>
    <property type="match status" value="1"/>
</dbReference>
<dbReference type="InterPro" id="IPR055343">
    <property type="entry name" value="CREG_beta-barrel"/>
</dbReference>
<dbReference type="Pfam" id="PF10615">
    <property type="entry name" value="DUF2470"/>
    <property type="match status" value="1"/>
</dbReference>